<evidence type="ECO:0000256" key="1">
    <source>
        <dbReference type="SAM" id="Coils"/>
    </source>
</evidence>
<accession>A0A8T3C4S1</accession>
<dbReference type="Pfam" id="PF03372">
    <property type="entry name" value="Exo_endo_phos"/>
    <property type="match status" value="1"/>
</dbReference>
<evidence type="ECO:0000313" key="4">
    <source>
        <dbReference type="Proteomes" id="UP000829196"/>
    </source>
</evidence>
<dbReference type="InterPro" id="IPR044730">
    <property type="entry name" value="RNase_H-like_dom_plant"/>
</dbReference>
<dbReference type="PANTHER" id="PTHR31286">
    <property type="entry name" value="GLYCINE-RICH CELL WALL STRUCTURAL PROTEIN 1.8-LIKE"/>
    <property type="match status" value="1"/>
</dbReference>
<comment type="caution">
    <text evidence="3">The sequence shown here is derived from an EMBL/GenBank/DDBJ whole genome shotgun (WGS) entry which is preliminary data.</text>
</comment>
<dbReference type="Pfam" id="PF00078">
    <property type="entry name" value="RVT_1"/>
    <property type="match status" value="1"/>
</dbReference>
<name>A0A8T3C4S1_DENNO</name>
<proteinExistence type="predicted"/>
<dbReference type="CDD" id="cd06222">
    <property type="entry name" value="RNase_H_like"/>
    <property type="match status" value="1"/>
</dbReference>
<organism evidence="3 4">
    <name type="scientific">Dendrobium nobile</name>
    <name type="common">Orchid</name>
    <dbReference type="NCBI Taxonomy" id="94219"/>
    <lineage>
        <taxon>Eukaryota</taxon>
        <taxon>Viridiplantae</taxon>
        <taxon>Streptophyta</taxon>
        <taxon>Embryophyta</taxon>
        <taxon>Tracheophyta</taxon>
        <taxon>Spermatophyta</taxon>
        <taxon>Magnoliopsida</taxon>
        <taxon>Liliopsida</taxon>
        <taxon>Asparagales</taxon>
        <taxon>Orchidaceae</taxon>
        <taxon>Epidendroideae</taxon>
        <taxon>Malaxideae</taxon>
        <taxon>Dendrobiinae</taxon>
        <taxon>Dendrobium</taxon>
    </lineage>
</organism>
<evidence type="ECO:0000259" key="2">
    <source>
        <dbReference type="PROSITE" id="PS50878"/>
    </source>
</evidence>
<dbReference type="PROSITE" id="PS50878">
    <property type="entry name" value="RT_POL"/>
    <property type="match status" value="1"/>
</dbReference>
<dbReference type="GO" id="GO:0003676">
    <property type="term" value="F:nucleic acid binding"/>
    <property type="evidence" value="ECO:0007669"/>
    <property type="project" value="InterPro"/>
</dbReference>
<keyword evidence="4" id="KW-1185">Reference proteome</keyword>
<dbReference type="SUPFAM" id="SSF56219">
    <property type="entry name" value="DNase I-like"/>
    <property type="match status" value="1"/>
</dbReference>
<dbReference type="EMBL" id="JAGYWB010000004">
    <property type="protein sequence ID" value="KAI0524687.1"/>
    <property type="molecule type" value="Genomic_DNA"/>
</dbReference>
<dbReference type="InterPro" id="IPR000477">
    <property type="entry name" value="RT_dom"/>
</dbReference>
<sequence length="1734" mass="197300">MNWTPARVLDAGESSIWTLAAIMVGKHLTSTDVWANYKKALSVPSRNSSEVFNGGGFTMKKAPISVPGKGKGILLKEFNSDVEFSISNPFRGNFKDDLKLEASSSSGLKLCSNKLFNSVSLPSSPVRKMNFASPAKGANHEDKMNEDILHQDLIEDPKTTNTAPRNNLPSELKNNNAKVANAWKKKDNINVEKLELGEFLSDDGLVVKLHAEKEIENSKRLEKAIVVKIFGENNSFQTICLELRRQWSCFGNFHITGLGLGWVLCAFENEIVPEKILSGGPWLVKGQVIGLDKWSSNFNPNSLKGISTPLWIRLPNLPLHCWDEVNICRIASLVGKPYLLDGNMFQWSRREFARICVRVPLDMKLPNGVWVEGLNGKFFQKILYEGITNICSKCGFIDHKSDKCIEANLSKGTISVDNEVDKLKIKKDSVSSGFVEKVVDDGDGNWTLVNYGNKRYRINLMKKNSLRIKTLIVKKIFIPKKAIPKDDLAPFIKNGIVNPNSIETDIIEIPNLLQQDEENNVKIKETNLATLDVEEGEIVNSCPVLLNESATDWNHKEKEELLITTAETDEIHLSKELKYKAIADNSSYGKKVKLLKELKSLGHGAKKVEAALYLKEIIKDNNVLMVGLMETKISNLENSQVLNLLGNIWDYFMVPSNGLSGGLMILWRKDLAEFSAIETSPQFIFGSLNIFNKSKWLIDNVYGSINAIERKVIWESLEKHCSNEFPMVVGGDFNCILSQEEKRGGKKFSLSQGAIDMKNFLINNDLHEVEAYGPKFTWCNNKLGGARIMEKLDRCFINSTALNCIQIAHVKHLARIALDHCPILMEIFKPAEAFDRIIRFEEVWASYYGAKSVVSKYWRFGNCIDPVTSLNSKFKRTLKALYFWSKEKFKNLNVLRDELKIEILELQNEEAEGRISDLKLQLLKFKINELNITLARLNSWWKQRAKAKLMEEGDSNSSFFHAFANARRNINWISNIKNNSGFITENPIHIQEVFYEFFNSKWWHRECSLLNWPAPRAVIPFEDHSGLDAEFTKEELQAVVFSSGKNISPVIDAKSGLLAIKIDMEQAYDNMGWQALRQALIHYNFPIKFKELLMQCVLDPKYCILINGKKTNWIQGKSGFRQGCPLSPYLFILCAQILSDALHIHRCGIGISITHNAPNVSHLFYADDFLIFSKAIVKEVKLVKKIVSKFCDWTGQKVNSSKSLVIFGKHTDRRRMNLFSSILKYKVVKEFLYLGVKITLRRKVRSDFHNLMEVASNKLNTWGKNCIFLEGKLVLVKYAFLSLPMFLSSISLVPISILKEFDKMCRSFIWNKSNGRIGLHYVSWDLLCKAKNEGGRGLFSAVSKVGPLQAKFAWEFLKKPNSLLNQIIKGNSFIIDGNWNLYSLKNFFGKTLKDIIIQIPIEKEQNEDQIQLSKHHSRKSIAALCSEADSNNFLGENHWNWVKSIKLRPSIELFWWRLYNNAIPSAEFLLRRKISTNASCLRGCTGIEDKSHIVANCSKLKNCLLMLNNWGFNIPVFEDFNSCLDGLVKASKTYPLLANMYCTTVFIAWKNRCKLVHGKSEESVFFMVANTVSLATVSNFIVTHPKNWDTNQLKLFSSWCPPPTGWIKINIDASLKSNYLAGIGGIIRDNKGRFLSAFGHHYLHWDIAHVELLAVYYLKNILKEWMLEAQGVIIEGDNNNIIKELQVNLKNWKKHGRIKKELAFIQDFNQAFLLAPVETLAFGHHKALQPFNMK</sequence>
<dbReference type="Pfam" id="PF14111">
    <property type="entry name" value="DUF4283"/>
    <property type="match status" value="1"/>
</dbReference>
<dbReference type="InterPro" id="IPR043502">
    <property type="entry name" value="DNA/RNA_pol_sf"/>
</dbReference>
<feature type="domain" description="Reverse transcriptase" evidence="2">
    <location>
        <begin position="974"/>
        <end position="1238"/>
    </location>
</feature>
<dbReference type="InterPro" id="IPR040256">
    <property type="entry name" value="At4g02000-like"/>
</dbReference>
<keyword evidence="1" id="KW-0175">Coiled coil</keyword>
<dbReference type="Gene3D" id="3.30.420.10">
    <property type="entry name" value="Ribonuclease H-like superfamily/Ribonuclease H"/>
    <property type="match status" value="1"/>
</dbReference>
<dbReference type="Proteomes" id="UP000829196">
    <property type="component" value="Unassembled WGS sequence"/>
</dbReference>
<protein>
    <recommendedName>
        <fullName evidence="2">Reverse transcriptase domain-containing protein</fullName>
    </recommendedName>
</protein>
<reference evidence="3" key="1">
    <citation type="journal article" date="2022" name="Front. Genet.">
        <title>Chromosome-Scale Assembly of the Dendrobium nobile Genome Provides Insights Into the Molecular Mechanism of the Biosynthesis of the Medicinal Active Ingredient of Dendrobium.</title>
        <authorList>
            <person name="Xu Q."/>
            <person name="Niu S.-C."/>
            <person name="Li K.-L."/>
            <person name="Zheng P.-J."/>
            <person name="Zhang X.-J."/>
            <person name="Jia Y."/>
            <person name="Liu Y."/>
            <person name="Niu Y.-X."/>
            <person name="Yu L.-H."/>
            <person name="Chen D.-F."/>
            <person name="Zhang G.-Q."/>
        </authorList>
    </citation>
    <scope>NUCLEOTIDE SEQUENCE</scope>
    <source>
        <tissue evidence="3">Leaf</tissue>
    </source>
</reference>
<feature type="coiled-coil region" evidence="1">
    <location>
        <begin position="889"/>
        <end position="928"/>
    </location>
</feature>
<dbReference type="PANTHER" id="PTHR31286:SF99">
    <property type="entry name" value="DUF4283 DOMAIN-CONTAINING PROTEIN"/>
    <property type="match status" value="1"/>
</dbReference>
<dbReference type="InterPro" id="IPR036397">
    <property type="entry name" value="RNaseH_sf"/>
</dbReference>
<dbReference type="InterPro" id="IPR025558">
    <property type="entry name" value="DUF4283"/>
</dbReference>
<dbReference type="InterPro" id="IPR005135">
    <property type="entry name" value="Endo/exonuclease/phosphatase"/>
</dbReference>
<dbReference type="InterPro" id="IPR036691">
    <property type="entry name" value="Endo/exonu/phosph_ase_sf"/>
</dbReference>
<dbReference type="SUPFAM" id="SSF56672">
    <property type="entry name" value="DNA/RNA polymerases"/>
    <property type="match status" value="1"/>
</dbReference>
<evidence type="ECO:0000313" key="3">
    <source>
        <dbReference type="EMBL" id="KAI0524687.1"/>
    </source>
</evidence>
<dbReference type="GO" id="GO:0003824">
    <property type="term" value="F:catalytic activity"/>
    <property type="evidence" value="ECO:0007669"/>
    <property type="project" value="InterPro"/>
</dbReference>
<gene>
    <name evidence="3" type="ORF">KFK09_004069</name>
</gene>
<dbReference type="OrthoDB" id="783377at2759"/>
<dbReference type="Gene3D" id="3.60.10.10">
    <property type="entry name" value="Endonuclease/exonuclease/phosphatase"/>
    <property type="match status" value="1"/>
</dbReference>